<evidence type="ECO:0000256" key="4">
    <source>
        <dbReference type="HAMAP-Rule" id="MF_00213"/>
    </source>
</evidence>
<feature type="binding site" evidence="4">
    <location>
        <position position="73"/>
    </location>
    <ligand>
        <name>Zn(2+)</name>
        <dbReference type="ChEBI" id="CHEBI:29105"/>
    </ligand>
</feature>
<feature type="binding site" evidence="4">
    <location>
        <position position="2"/>
    </location>
    <ligand>
        <name>Ni(2+)</name>
        <dbReference type="ChEBI" id="CHEBI:49786"/>
    </ligand>
</feature>
<name>A0A1H0TXV5_9BACT</name>
<dbReference type="Gene3D" id="3.30.2320.80">
    <property type="match status" value="1"/>
</dbReference>
<dbReference type="OrthoDB" id="9800361at2"/>
<evidence type="ECO:0000313" key="6">
    <source>
        <dbReference type="Proteomes" id="UP000199073"/>
    </source>
</evidence>
<accession>A0A1H0TXV5</accession>
<evidence type="ECO:0000313" key="5">
    <source>
        <dbReference type="EMBL" id="SDP58610.1"/>
    </source>
</evidence>
<keyword evidence="2 4" id="KW-0479">Metal-binding</keyword>
<proteinExistence type="inferred from homology"/>
<dbReference type="EMBL" id="FNJI01000027">
    <property type="protein sequence ID" value="SDP58610.1"/>
    <property type="molecule type" value="Genomic_DNA"/>
</dbReference>
<keyword evidence="1 4" id="KW-0533">Nickel</keyword>
<feature type="binding site" evidence="4">
    <location>
        <position position="76"/>
    </location>
    <ligand>
        <name>Zn(2+)</name>
        <dbReference type="ChEBI" id="CHEBI:29105"/>
    </ligand>
</feature>
<comment type="similarity">
    <text evidence="4">Belongs to the HypA/HybF family.</text>
</comment>
<feature type="binding site" evidence="4">
    <location>
        <position position="92"/>
    </location>
    <ligand>
        <name>Zn(2+)</name>
        <dbReference type="ChEBI" id="CHEBI:29105"/>
    </ligand>
</feature>
<dbReference type="RefSeq" id="WP_092224766.1">
    <property type="nucleotide sequence ID" value="NZ_FNJI01000027.1"/>
</dbReference>
<keyword evidence="6" id="KW-1185">Reference proteome</keyword>
<dbReference type="GO" id="GO:0016151">
    <property type="term" value="F:nickel cation binding"/>
    <property type="evidence" value="ECO:0007669"/>
    <property type="project" value="UniProtKB-UniRule"/>
</dbReference>
<dbReference type="HAMAP" id="MF_00213">
    <property type="entry name" value="HypA_HybF"/>
    <property type="match status" value="1"/>
</dbReference>
<dbReference type="Pfam" id="PF01155">
    <property type="entry name" value="HypA"/>
    <property type="match status" value="1"/>
</dbReference>
<evidence type="ECO:0000256" key="2">
    <source>
        <dbReference type="ARBA" id="ARBA00022723"/>
    </source>
</evidence>
<dbReference type="GO" id="GO:0051604">
    <property type="term" value="P:protein maturation"/>
    <property type="evidence" value="ECO:0007669"/>
    <property type="project" value="InterPro"/>
</dbReference>
<reference evidence="5 6" key="1">
    <citation type="submission" date="2016-10" db="EMBL/GenBank/DDBJ databases">
        <authorList>
            <person name="de Groot N.N."/>
        </authorList>
    </citation>
    <scope>NUCLEOTIDE SEQUENCE [LARGE SCALE GENOMIC DNA]</scope>
    <source>
        <strain evidence="5 6">DSM 12130</strain>
    </source>
</reference>
<dbReference type="PIRSF" id="PIRSF004761">
    <property type="entry name" value="Hydrgn_mat_HypA"/>
    <property type="match status" value="1"/>
</dbReference>
<organism evidence="5 6">
    <name type="scientific">Desulforhopalus singaporensis</name>
    <dbReference type="NCBI Taxonomy" id="91360"/>
    <lineage>
        <taxon>Bacteria</taxon>
        <taxon>Pseudomonadati</taxon>
        <taxon>Thermodesulfobacteriota</taxon>
        <taxon>Desulfobulbia</taxon>
        <taxon>Desulfobulbales</taxon>
        <taxon>Desulfocapsaceae</taxon>
        <taxon>Desulforhopalus</taxon>
    </lineage>
</organism>
<comment type="function">
    <text evidence="4">Involved in the maturation of [NiFe] hydrogenases. Required for nickel insertion into the metal center of the hydrogenase.</text>
</comment>
<evidence type="ECO:0000256" key="3">
    <source>
        <dbReference type="ARBA" id="ARBA00022833"/>
    </source>
</evidence>
<dbReference type="STRING" id="91360.SAMN05660330_03278"/>
<protein>
    <recommendedName>
        <fullName evidence="4">Hydrogenase maturation factor HypA</fullName>
    </recommendedName>
</protein>
<dbReference type="PANTHER" id="PTHR34535">
    <property type="entry name" value="HYDROGENASE MATURATION FACTOR HYPA"/>
    <property type="match status" value="1"/>
</dbReference>
<evidence type="ECO:0000256" key="1">
    <source>
        <dbReference type="ARBA" id="ARBA00022596"/>
    </source>
</evidence>
<gene>
    <name evidence="4" type="primary">hypA</name>
    <name evidence="5" type="ORF">SAMN05660330_03278</name>
</gene>
<keyword evidence="3 4" id="KW-0862">Zinc</keyword>
<sequence length="117" mass="13336">MHELPVTEKILETALAHAEQHGLSRIHSITLKIGELTDLEDRWLNHYFDYLSKDTIAAGAHLVVIRVPIVLKCNVCQTRCETTKEKMADEKCPHCGAEQRFSILSGREYFIEEMAAK</sequence>
<feature type="binding site" evidence="4">
    <location>
        <position position="95"/>
    </location>
    <ligand>
        <name>Zn(2+)</name>
        <dbReference type="ChEBI" id="CHEBI:29105"/>
    </ligand>
</feature>
<dbReference type="PANTHER" id="PTHR34535:SF3">
    <property type="entry name" value="HYDROGENASE MATURATION FACTOR HYPA"/>
    <property type="match status" value="1"/>
</dbReference>
<dbReference type="GO" id="GO:0008270">
    <property type="term" value="F:zinc ion binding"/>
    <property type="evidence" value="ECO:0007669"/>
    <property type="project" value="UniProtKB-UniRule"/>
</dbReference>
<dbReference type="Proteomes" id="UP000199073">
    <property type="component" value="Unassembled WGS sequence"/>
</dbReference>
<dbReference type="InterPro" id="IPR000688">
    <property type="entry name" value="HypA/HybF"/>
</dbReference>
<dbReference type="AlphaFoldDB" id="A0A1H0TXV5"/>